<dbReference type="Proteomes" id="UP000219467">
    <property type="component" value="Unassembled WGS sequence"/>
</dbReference>
<evidence type="ECO:0000313" key="2">
    <source>
        <dbReference type="EMBL" id="SNX68850.1"/>
    </source>
</evidence>
<accession>A0A285CMR3</accession>
<dbReference type="AlphaFoldDB" id="A0A285CMR3"/>
<name>A0A285CMR3_9RHOB</name>
<evidence type="ECO:0000256" key="1">
    <source>
        <dbReference type="SAM" id="MobiDB-lite"/>
    </source>
</evidence>
<sequence length="154" mass="16953">MWRDCWRLRGRRGHWLCVQSPLGETRGRAYIRGMRSLAAPLALCLLLSPALAQEAPPDESGDVEDGFSLLGEGMNLLLRGLIDEMEPAMRDMGDAMAELQPALRDLLAQVDDLRNYQAPERLPNGDILIRRKPDAPPLPAPPPKAAPEAPAIDL</sequence>
<gene>
    <name evidence="2" type="ORF">SAMN05878503_102313</name>
</gene>
<proteinExistence type="predicted"/>
<evidence type="ECO:0008006" key="4">
    <source>
        <dbReference type="Google" id="ProtNLM"/>
    </source>
</evidence>
<feature type="compositionally biased region" description="Pro residues" evidence="1">
    <location>
        <begin position="135"/>
        <end position="145"/>
    </location>
</feature>
<reference evidence="3" key="1">
    <citation type="submission" date="2017-08" db="EMBL/GenBank/DDBJ databases">
        <authorList>
            <person name="Varghese N."/>
            <person name="Submissions S."/>
        </authorList>
    </citation>
    <scope>NUCLEOTIDE SEQUENCE [LARGE SCALE GENOMIC DNA]</scope>
    <source>
        <strain evidence="3">JA234</strain>
    </source>
</reference>
<keyword evidence="3" id="KW-1185">Reference proteome</keyword>
<protein>
    <recommendedName>
        <fullName evidence="4">AAA+ family ATPase</fullName>
    </recommendedName>
</protein>
<evidence type="ECO:0000313" key="3">
    <source>
        <dbReference type="Proteomes" id="UP000219467"/>
    </source>
</evidence>
<dbReference type="EMBL" id="OAOQ01000002">
    <property type="protein sequence ID" value="SNX68850.1"/>
    <property type="molecule type" value="Genomic_DNA"/>
</dbReference>
<feature type="region of interest" description="Disordered" evidence="1">
    <location>
        <begin position="124"/>
        <end position="154"/>
    </location>
</feature>
<organism evidence="2 3">
    <name type="scientific">Cereibacter ovatus</name>
    <dbReference type="NCBI Taxonomy" id="439529"/>
    <lineage>
        <taxon>Bacteria</taxon>
        <taxon>Pseudomonadati</taxon>
        <taxon>Pseudomonadota</taxon>
        <taxon>Alphaproteobacteria</taxon>
        <taxon>Rhodobacterales</taxon>
        <taxon>Paracoccaceae</taxon>
        <taxon>Cereibacter</taxon>
    </lineage>
</organism>